<dbReference type="InterPro" id="IPR000719">
    <property type="entry name" value="Prot_kinase_dom"/>
</dbReference>
<keyword evidence="10" id="KW-0723">Serine/threonine-protein kinase</keyword>
<dbReference type="CDD" id="cd14014">
    <property type="entry name" value="STKc_PknB_like"/>
    <property type="match status" value="1"/>
</dbReference>
<feature type="domain" description="Cyclic nucleotide-binding" evidence="9">
    <location>
        <begin position="303"/>
        <end position="400"/>
    </location>
</feature>
<dbReference type="InterPro" id="IPR014710">
    <property type="entry name" value="RmlC-like_jellyroll"/>
</dbReference>
<reference evidence="11" key="1">
    <citation type="submission" date="2012-06" db="EMBL/GenBank/DDBJ databases">
        <title>Complete sequence of chromosome of Desulfomonile tiedjei DSM 6799.</title>
        <authorList>
            <person name="Lucas S."/>
            <person name="Copeland A."/>
            <person name="Lapidus A."/>
            <person name="Glavina del Rio T."/>
            <person name="Dalin E."/>
            <person name="Tice H."/>
            <person name="Bruce D."/>
            <person name="Goodwin L."/>
            <person name="Pitluck S."/>
            <person name="Peters L."/>
            <person name="Ovchinnikova G."/>
            <person name="Zeytun A."/>
            <person name="Lu M."/>
            <person name="Kyrpides N."/>
            <person name="Mavromatis K."/>
            <person name="Ivanova N."/>
            <person name="Brettin T."/>
            <person name="Detter J.C."/>
            <person name="Han C."/>
            <person name="Larimer F."/>
            <person name="Land M."/>
            <person name="Hauser L."/>
            <person name="Markowitz V."/>
            <person name="Cheng J.-F."/>
            <person name="Hugenholtz P."/>
            <person name="Woyke T."/>
            <person name="Wu D."/>
            <person name="Spring S."/>
            <person name="Schroeder M."/>
            <person name="Brambilla E."/>
            <person name="Klenk H.-P."/>
            <person name="Eisen J.A."/>
        </authorList>
    </citation>
    <scope>NUCLEOTIDE SEQUENCE [LARGE SCALE GENOMIC DNA]</scope>
    <source>
        <strain evidence="11">ATCC 49306 / DSM 6799 / DCB-1</strain>
    </source>
</reference>
<feature type="domain" description="Protein kinase" evidence="8">
    <location>
        <begin position="16"/>
        <end position="288"/>
    </location>
</feature>
<dbReference type="PATRIC" id="fig|706587.4.peg.4372"/>
<dbReference type="eggNOG" id="COG0515">
    <property type="taxonomic scope" value="Bacteria"/>
</dbReference>
<dbReference type="Pfam" id="PF00069">
    <property type="entry name" value="Pkinase"/>
    <property type="match status" value="1"/>
</dbReference>
<dbReference type="STRING" id="706587.Desti_3854"/>
<evidence type="ECO:0000313" key="11">
    <source>
        <dbReference type="Proteomes" id="UP000006055"/>
    </source>
</evidence>
<sequence length="498" mass="55923">MTSEPDATKLKRIKRYDIIRLIGEGGMGRVYLANDKIIRRPVAIKVFTIMSTPGSETTKEKLMRDFFLETQTAGALLHPNIVVIYDVGKKGDLFYMVMEFVYGRTVLEHQRTSPFSMKKSVEIIYELALALDYAHSKGVVHRDIKPENIIMSAQGIPKITDFGIARFRKHLKGHRRHAVVGSSRFMAPEQVLRREQDHRVDIYQLGVVLFELLTRQSPFKGIDSESTLSKICTEVPPPPGRINPEIPEQLDRIVSKCLEKNPNKRYPRAKDLADDLAACLKAGIHTLISPDDELVENLKKFELFSLFSEEEISELVKVGEFVTCHAGQYIIRENETDSNFFVLLEGNVKVVKQSRILTGFLPGAVFGEVGAFARQQRSAGVVAQGDCKLLQINALLFKELDPLLQLKMLHIVLRNIASLVISLDGELMQLTDGKGRSAALPLVCPLCGFNNKAPIEICPRCGVIPAKYPEPLMVKEKIVTKTISDDEETQEYLPLDLP</sequence>
<evidence type="ECO:0000256" key="3">
    <source>
        <dbReference type="ARBA" id="ARBA00022741"/>
    </source>
</evidence>
<dbReference type="EMBL" id="CP003360">
    <property type="protein sequence ID" value="AFM26496.1"/>
    <property type="molecule type" value="Genomic_DNA"/>
</dbReference>
<proteinExistence type="predicted"/>
<evidence type="ECO:0000256" key="1">
    <source>
        <dbReference type="ARBA" id="ARBA00022535"/>
    </source>
</evidence>
<evidence type="ECO:0000256" key="2">
    <source>
        <dbReference type="ARBA" id="ARBA00022679"/>
    </source>
</evidence>
<dbReference type="InterPro" id="IPR011009">
    <property type="entry name" value="Kinase-like_dom_sf"/>
</dbReference>
<evidence type="ECO:0000259" key="9">
    <source>
        <dbReference type="PROSITE" id="PS50042"/>
    </source>
</evidence>
<dbReference type="Gene3D" id="3.30.200.20">
    <property type="entry name" value="Phosphorylase Kinase, domain 1"/>
    <property type="match status" value="1"/>
</dbReference>
<dbReference type="PANTHER" id="PTHR43289:SF34">
    <property type="entry name" value="SERINE_THREONINE-PROTEIN KINASE YBDM-RELATED"/>
    <property type="match status" value="1"/>
</dbReference>
<evidence type="ECO:0000256" key="4">
    <source>
        <dbReference type="ARBA" id="ARBA00022777"/>
    </source>
</evidence>
<dbReference type="PROSITE" id="PS00108">
    <property type="entry name" value="PROTEIN_KINASE_ST"/>
    <property type="match status" value="1"/>
</dbReference>
<dbReference type="InterPro" id="IPR017441">
    <property type="entry name" value="Protein_kinase_ATP_BS"/>
</dbReference>
<evidence type="ECO:0000256" key="6">
    <source>
        <dbReference type="ARBA" id="ARBA00022992"/>
    </source>
</evidence>
<dbReference type="AlphaFoldDB" id="I4CAA5"/>
<dbReference type="SUPFAM" id="SSF51206">
    <property type="entry name" value="cAMP-binding domain-like"/>
    <property type="match status" value="1"/>
</dbReference>
<dbReference type="InterPro" id="IPR008271">
    <property type="entry name" value="Ser/Thr_kinase_AS"/>
</dbReference>
<organism evidence="10 11">
    <name type="scientific">Desulfomonile tiedjei (strain ATCC 49306 / DSM 6799 / DCB-1)</name>
    <dbReference type="NCBI Taxonomy" id="706587"/>
    <lineage>
        <taxon>Bacteria</taxon>
        <taxon>Pseudomonadati</taxon>
        <taxon>Thermodesulfobacteriota</taxon>
        <taxon>Desulfomonilia</taxon>
        <taxon>Desulfomonilales</taxon>
        <taxon>Desulfomonilaceae</taxon>
        <taxon>Desulfomonile</taxon>
    </lineage>
</organism>
<dbReference type="Proteomes" id="UP000006055">
    <property type="component" value="Chromosome"/>
</dbReference>
<dbReference type="OrthoDB" id="5505487at2"/>
<keyword evidence="1" id="KW-0140">cGMP</keyword>
<keyword evidence="2" id="KW-0808">Transferase</keyword>
<keyword evidence="3 7" id="KW-0547">Nucleotide-binding</keyword>
<dbReference type="SMART" id="SM00220">
    <property type="entry name" value="S_TKc"/>
    <property type="match status" value="1"/>
</dbReference>
<dbReference type="GO" id="GO:0004674">
    <property type="term" value="F:protein serine/threonine kinase activity"/>
    <property type="evidence" value="ECO:0007669"/>
    <property type="project" value="UniProtKB-KW"/>
</dbReference>
<evidence type="ECO:0000313" key="10">
    <source>
        <dbReference type="EMBL" id="AFM26496.1"/>
    </source>
</evidence>
<name>I4CAA5_DESTA</name>
<dbReference type="GO" id="GO:0005524">
    <property type="term" value="F:ATP binding"/>
    <property type="evidence" value="ECO:0007669"/>
    <property type="project" value="UniProtKB-UniRule"/>
</dbReference>
<dbReference type="RefSeq" id="WP_014811622.1">
    <property type="nucleotide sequence ID" value="NC_018025.1"/>
</dbReference>
<dbReference type="InterPro" id="IPR018490">
    <property type="entry name" value="cNMP-bd_dom_sf"/>
</dbReference>
<accession>I4CAA5</accession>
<dbReference type="eggNOG" id="COG0664">
    <property type="taxonomic scope" value="Bacteria"/>
</dbReference>
<dbReference type="KEGG" id="dti:Desti_3854"/>
<dbReference type="GO" id="GO:0030553">
    <property type="term" value="F:cGMP binding"/>
    <property type="evidence" value="ECO:0007669"/>
    <property type="project" value="UniProtKB-KW"/>
</dbReference>
<dbReference type="Pfam" id="PF00027">
    <property type="entry name" value="cNMP_binding"/>
    <property type="match status" value="1"/>
</dbReference>
<dbReference type="InterPro" id="IPR000595">
    <property type="entry name" value="cNMP-bd_dom"/>
</dbReference>
<protein>
    <submittedName>
        <fullName evidence="10">Serine/threonine protein kinase</fullName>
    </submittedName>
</protein>
<keyword evidence="11" id="KW-1185">Reference proteome</keyword>
<dbReference type="SUPFAM" id="SSF56112">
    <property type="entry name" value="Protein kinase-like (PK-like)"/>
    <property type="match status" value="1"/>
</dbReference>
<dbReference type="SMART" id="SM00100">
    <property type="entry name" value="cNMP"/>
    <property type="match status" value="1"/>
</dbReference>
<dbReference type="Gene3D" id="1.10.510.10">
    <property type="entry name" value="Transferase(Phosphotransferase) domain 1"/>
    <property type="match status" value="1"/>
</dbReference>
<dbReference type="PANTHER" id="PTHR43289">
    <property type="entry name" value="MITOGEN-ACTIVATED PROTEIN KINASE KINASE KINASE 20-RELATED"/>
    <property type="match status" value="1"/>
</dbReference>
<dbReference type="HOGENOM" id="CLU_042510_0_0_7"/>
<dbReference type="Gene3D" id="2.60.120.10">
    <property type="entry name" value="Jelly Rolls"/>
    <property type="match status" value="1"/>
</dbReference>
<keyword evidence="5 7" id="KW-0067">ATP-binding</keyword>
<evidence type="ECO:0000256" key="7">
    <source>
        <dbReference type="PROSITE-ProRule" id="PRU10141"/>
    </source>
</evidence>
<gene>
    <name evidence="10" type="ordered locus">Desti_3854</name>
</gene>
<evidence type="ECO:0000259" key="8">
    <source>
        <dbReference type="PROSITE" id="PS50011"/>
    </source>
</evidence>
<dbReference type="PROSITE" id="PS50042">
    <property type="entry name" value="CNMP_BINDING_3"/>
    <property type="match status" value="1"/>
</dbReference>
<dbReference type="CDD" id="cd00038">
    <property type="entry name" value="CAP_ED"/>
    <property type="match status" value="1"/>
</dbReference>
<dbReference type="PROSITE" id="PS00107">
    <property type="entry name" value="PROTEIN_KINASE_ATP"/>
    <property type="match status" value="1"/>
</dbReference>
<keyword evidence="4 10" id="KW-0418">Kinase</keyword>
<evidence type="ECO:0000256" key="5">
    <source>
        <dbReference type="ARBA" id="ARBA00022840"/>
    </source>
</evidence>
<dbReference type="PROSITE" id="PS50011">
    <property type="entry name" value="PROTEIN_KINASE_DOM"/>
    <property type="match status" value="1"/>
</dbReference>
<keyword evidence="6" id="KW-0142">cGMP-binding</keyword>
<feature type="binding site" evidence="7">
    <location>
        <position position="45"/>
    </location>
    <ligand>
        <name>ATP</name>
        <dbReference type="ChEBI" id="CHEBI:30616"/>
    </ligand>
</feature>